<dbReference type="Proteomes" id="UP000428333">
    <property type="component" value="Linkage Group LG09"/>
</dbReference>
<evidence type="ECO:0000313" key="4">
    <source>
        <dbReference type="Proteomes" id="UP000428333"/>
    </source>
</evidence>
<protein>
    <submittedName>
        <fullName evidence="3">Uncharacterized protein</fullName>
    </submittedName>
</protein>
<dbReference type="EMBL" id="QEFC01002412">
    <property type="protein sequence ID" value="KAE9452418.1"/>
    <property type="molecule type" value="Genomic_DNA"/>
</dbReference>
<dbReference type="GO" id="GO:0019888">
    <property type="term" value="F:protein phosphatase regulator activity"/>
    <property type="evidence" value="ECO:0007669"/>
    <property type="project" value="TreeGrafter"/>
</dbReference>
<evidence type="ECO:0000256" key="2">
    <source>
        <dbReference type="SAM" id="MobiDB-lite"/>
    </source>
</evidence>
<sequence length="835" mass="93117">MKEIEVLLSQVRAVIQSCIRSYNCRILRERAQVEQLLRYIVEEAPEDAEKRRSFKFPFIACEIFTCEVDIILKSLVEDEELMNYLFSFLEPEHSHSTLLAGYFSKVVVCLLLRKTVPFMKYIQAHQEIIRKLVDLIGITSIMEVLIRLIGADEHLYTTYTDSLKWLDDTDVLEMIVDKFSASDCPEVHANAAETLCAITRYAPPGLAAKISSPSFIGRLFRHALEDLRPNSVLVNSLSVFISLLDPRRLTLGTYHMYSRQLNSGSTTSANPETVEGMLGSLGDLLKLLDVSSVENVLLTTYGKLQPPLGKHRLKIIEFISVLMTVSSEAVEKEMIRLCAVKRILDLFFEYPYNNFLHHHVEHIIMSCLESKNASFIEHLLNDCNLVGKILDAETNFTLAADPNKENSEWVDWHANVLVKRNSLENVQQWACGENGKNGHLVCWDVVSVGSFLGSIMAMNTALEVVLKKLKGVKYVEVPRYETGDCHASVVLLKIVLTGHRWWRPTALHDRTRDSDDDDYQDRDYDVAALANNLSQAFRYGIYGNDDIEEAHGSLERDDEDVYFDDESAEVVLSSLRLGDDRESNGKGCIGCSLWRKQYAMEHDSVTGCLIRVGRHATQQDTGSLFTNSNWFAFEDDRTINELSADSIASPSPNIDDSEAVNTVGDAEVIIDKDEDLADTATSQPPEPNASSEPTSVNYSGELSETGAKESENPPEWVEWRETSDSVDSSDLEKPSISPNGEVQVELEERNKSMDLTVANPSLSSADASIDDSKMDSGGSPDSTDSSSKPFQAPDWVDDNPNNDTSCTSVDLDKPVATEGSSGAVENEEKVEVGIL</sequence>
<feature type="region of interest" description="Disordered" evidence="2">
    <location>
        <begin position="678"/>
        <end position="835"/>
    </location>
</feature>
<comment type="similarity">
    <text evidence="1">Belongs to the SAPS family.</text>
</comment>
<feature type="compositionally biased region" description="Basic and acidic residues" evidence="2">
    <location>
        <begin position="706"/>
        <end position="723"/>
    </location>
</feature>
<feature type="compositionally biased region" description="Basic and acidic residues" evidence="2">
    <location>
        <begin position="826"/>
        <end position="835"/>
    </location>
</feature>
<dbReference type="InterPro" id="IPR016024">
    <property type="entry name" value="ARM-type_fold"/>
</dbReference>
<dbReference type="OrthoDB" id="295029at2759"/>
<dbReference type="InterPro" id="IPR007587">
    <property type="entry name" value="SAPS"/>
</dbReference>
<comment type="caution">
    <text evidence="3">The sequence shown here is derived from an EMBL/GenBank/DDBJ whole genome shotgun (WGS) entry which is preliminary data.</text>
</comment>
<feature type="compositionally biased region" description="Polar residues" evidence="2">
    <location>
        <begin position="799"/>
        <end position="808"/>
    </location>
</feature>
<dbReference type="SUPFAM" id="SSF48371">
    <property type="entry name" value="ARM repeat"/>
    <property type="match status" value="1"/>
</dbReference>
<dbReference type="PANTHER" id="PTHR12634">
    <property type="entry name" value="SIT4 YEAST -ASSOCIATING PROTEIN-RELATED"/>
    <property type="match status" value="1"/>
</dbReference>
<evidence type="ECO:0000256" key="1">
    <source>
        <dbReference type="ARBA" id="ARBA00006180"/>
    </source>
</evidence>
<keyword evidence="4" id="KW-1185">Reference proteome</keyword>
<reference evidence="3 4" key="1">
    <citation type="journal article" date="2019" name="Genome Biol. Evol.">
        <title>The Rhododendron genome and chromosomal organization provide insight into shared whole-genome duplications across the heath family (Ericaceae).</title>
        <authorList>
            <person name="Soza V.L."/>
            <person name="Lindsley D."/>
            <person name="Waalkes A."/>
            <person name="Ramage E."/>
            <person name="Patwardhan R.P."/>
            <person name="Burton J.N."/>
            <person name="Adey A."/>
            <person name="Kumar A."/>
            <person name="Qiu R."/>
            <person name="Shendure J."/>
            <person name="Hall B."/>
        </authorList>
    </citation>
    <scope>NUCLEOTIDE SEQUENCE [LARGE SCALE GENOMIC DNA]</scope>
    <source>
        <strain evidence="3">RSF 1966-606</strain>
    </source>
</reference>
<dbReference type="PANTHER" id="PTHR12634:SF37">
    <property type="entry name" value="SIT4 PHOSPHATASE-ASSOCIATED FAMILY PROTEIN"/>
    <property type="match status" value="1"/>
</dbReference>
<organism evidence="3 4">
    <name type="scientific">Rhododendron williamsianum</name>
    <dbReference type="NCBI Taxonomy" id="262921"/>
    <lineage>
        <taxon>Eukaryota</taxon>
        <taxon>Viridiplantae</taxon>
        <taxon>Streptophyta</taxon>
        <taxon>Embryophyta</taxon>
        <taxon>Tracheophyta</taxon>
        <taxon>Spermatophyta</taxon>
        <taxon>Magnoliopsida</taxon>
        <taxon>eudicotyledons</taxon>
        <taxon>Gunneridae</taxon>
        <taxon>Pentapetalae</taxon>
        <taxon>asterids</taxon>
        <taxon>Ericales</taxon>
        <taxon>Ericaceae</taxon>
        <taxon>Ericoideae</taxon>
        <taxon>Rhodoreae</taxon>
        <taxon>Rhododendron</taxon>
    </lineage>
</organism>
<evidence type="ECO:0000313" key="3">
    <source>
        <dbReference type="EMBL" id="KAE9452418.1"/>
    </source>
</evidence>
<feature type="compositionally biased region" description="Low complexity" evidence="2">
    <location>
        <begin position="775"/>
        <end position="787"/>
    </location>
</feature>
<feature type="compositionally biased region" description="Polar residues" evidence="2">
    <location>
        <begin position="679"/>
        <end position="702"/>
    </location>
</feature>
<dbReference type="Pfam" id="PF04499">
    <property type="entry name" value="SAPS"/>
    <property type="match status" value="1"/>
</dbReference>
<gene>
    <name evidence="3" type="ORF">C3L33_15681</name>
</gene>
<accession>A0A6A4LD04</accession>
<dbReference type="AlphaFoldDB" id="A0A6A4LD04"/>
<feature type="non-terminal residue" evidence="3">
    <location>
        <position position="1"/>
    </location>
</feature>
<proteinExistence type="inferred from homology"/>
<dbReference type="GO" id="GO:0019903">
    <property type="term" value="F:protein phosphatase binding"/>
    <property type="evidence" value="ECO:0007669"/>
    <property type="project" value="InterPro"/>
</dbReference>
<name>A0A6A4LD04_9ERIC</name>